<dbReference type="RefSeq" id="WP_061834104.1">
    <property type="nucleotide sequence ID" value="NZ_LUKE01000001.1"/>
</dbReference>
<proteinExistence type="predicted"/>
<reference evidence="2 3" key="1">
    <citation type="submission" date="2016-03" db="EMBL/GenBank/DDBJ databases">
        <authorList>
            <person name="Ploux O."/>
        </authorList>
    </citation>
    <scope>NUCLEOTIDE SEQUENCE [LARGE SCALE GENOMIC DNA]</scope>
    <source>
        <strain evidence="2 3">R0</strain>
    </source>
</reference>
<evidence type="ECO:0008006" key="4">
    <source>
        <dbReference type="Google" id="ProtNLM"/>
    </source>
</evidence>
<gene>
    <name evidence="2" type="ORF">AZI86_05710</name>
</gene>
<dbReference type="Proteomes" id="UP000075320">
    <property type="component" value="Unassembled WGS sequence"/>
</dbReference>
<organism evidence="2 3">
    <name type="scientific">Bdellovibrio bacteriovorus</name>
    <dbReference type="NCBI Taxonomy" id="959"/>
    <lineage>
        <taxon>Bacteria</taxon>
        <taxon>Pseudomonadati</taxon>
        <taxon>Bdellovibrionota</taxon>
        <taxon>Bdellovibrionia</taxon>
        <taxon>Bdellovibrionales</taxon>
        <taxon>Pseudobdellovibrionaceae</taxon>
        <taxon>Bdellovibrio</taxon>
    </lineage>
</organism>
<protein>
    <recommendedName>
        <fullName evidence="4">Secreted protein</fullName>
    </recommendedName>
</protein>
<accession>A0A150WQ36</accession>
<dbReference type="AlphaFoldDB" id="A0A150WQ36"/>
<dbReference type="OrthoDB" id="5292135at2"/>
<dbReference type="EMBL" id="LUKE01000001">
    <property type="protein sequence ID" value="KYG66540.1"/>
    <property type="molecule type" value="Genomic_DNA"/>
</dbReference>
<feature type="chain" id="PRO_5007573420" description="Secreted protein" evidence="1">
    <location>
        <begin position="24"/>
        <end position="190"/>
    </location>
</feature>
<evidence type="ECO:0000256" key="1">
    <source>
        <dbReference type="SAM" id="SignalP"/>
    </source>
</evidence>
<name>A0A150WQ36_BDEBC</name>
<keyword evidence="3" id="KW-1185">Reference proteome</keyword>
<comment type="caution">
    <text evidence="2">The sequence shown here is derived from an EMBL/GenBank/DDBJ whole genome shotgun (WGS) entry which is preliminary data.</text>
</comment>
<keyword evidence="1" id="KW-0732">Signal</keyword>
<sequence length="190" mass="21286">MLRLLLTAALAAGALATSSPSVASTISQGDYEEHVMPANDRWVPWPWSSRQPIPWSDIQGLWKVEQDDFISYFSFKVVTLKSTGIRQLQVKQFDGDSCKVLSNGVGVETNKKILAQMTSKSGNIYRVELTAFSEEDLRKEDIPPLRGGIPTREAMVLSLSPIDSSEVYHMQIVKISAFVTQKFCFEDIRK</sequence>
<feature type="signal peptide" evidence="1">
    <location>
        <begin position="1"/>
        <end position="23"/>
    </location>
</feature>
<evidence type="ECO:0000313" key="3">
    <source>
        <dbReference type="Proteomes" id="UP000075320"/>
    </source>
</evidence>
<evidence type="ECO:0000313" key="2">
    <source>
        <dbReference type="EMBL" id="KYG66540.1"/>
    </source>
</evidence>